<evidence type="ECO:0000313" key="7">
    <source>
        <dbReference type="Proteomes" id="UP000251960"/>
    </source>
</evidence>
<name>A0A3L6EGS3_MAIZE</name>
<dbReference type="SUPFAM" id="SSF74788">
    <property type="entry name" value="Cullin repeat-like"/>
    <property type="match status" value="1"/>
</dbReference>
<evidence type="ECO:0000259" key="5">
    <source>
        <dbReference type="Pfam" id="PF03081"/>
    </source>
</evidence>
<feature type="region of interest" description="Disordered" evidence="4">
    <location>
        <begin position="1"/>
        <end position="69"/>
    </location>
</feature>
<evidence type="ECO:0000256" key="2">
    <source>
        <dbReference type="ARBA" id="ARBA00022448"/>
    </source>
</evidence>
<dbReference type="GO" id="GO:0000145">
    <property type="term" value="C:exocyst"/>
    <property type="evidence" value="ECO:0007669"/>
    <property type="project" value="InterPro"/>
</dbReference>
<protein>
    <recommendedName>
        <fullName evidence="3">Exocyst subunit Exo70 family protein</fullName>
    </recommendedName>
</protein>
<feature type="compositionally biased region" description="Pro residues" evidence="4">
    <location>
        <begin position="34"/>
        <end position="52"/>
    </location>
</feature>
<dbReference type="Gene3D" id="1.20.1280.170">
    <property type="entry name" value="Exocyst complex component Exo70"/>
    <property type="match status" value="1"/>
</dbReference>
<dbReference type="GO" id="GO:0006887">
    <property type="term" value="P:exocytosis"/>
    <property type="evidence" value="ECO:0007669"/>
    <property type="project" value="UniProtKB-KW"/>
</dbReference>
<accession>A0A3L6EGS3</accession>
<dbReference type="GO" id="GO:0015031">
    <property type="term" value="P:protein transport"/>
    <property type="evidence" value="ECO:0007669"/>
    <property type="project" value="UniProtKB-KW"/>
</dbReference>
<dbReference type="Pfam" id="PF03081">
    <property type="entry name" value="Exo70_C"/>
    <property type="match status" value="1"/>
</dbReference>
<comment type="caution">
    <text evidence="6">The sequence shown here is derived from an EMBL/GenBank/DDBJ whole genome shotgun (WGS) entry which is preliminary data.</text>
</comment>
<dbReference type="PANTHER" id="PTHR12542">
    <property type="entry name" value="EXOCYST COMPLEX PROTEIN EXO70"/>
    <property type="match status" value="1"/>
</dbReference>
<dbReference type="AlphaFoldDB" id="A0A3L6EGS3"/>
<keyword evidence="2 3" id="KW-0813">Transport</keyword>
<comment type="similarity">
    <text evidence="1 3">Belongs to the EXO70 family.</text>
</comment>
<dbReference type="Proteomes" id="UP000251960">
    <property type="component" value="Chromosome 6"/>
</dbReference>
<keyword evidence="3" id="KW-0268">Exocytosis</keyword>
<dbReference type="InterPro" id="IPR046364">
    <property type="entry name" value="Exo70_C"/>
</dbReference>
<dbReference type="EMBL" id="NCVQ01000007">
    <property type="protein sequence ID" value="PWZ19241.1"/>
    <property type="molecule type" value="Genomic_DNA"/>
</dbReference>
<dbReference type="InterPro" id="IPR016159">
    <property type="entry name" value="Cullin_repeat-like_dom_sf"/>
</dbReference>
<organism evidence="6 7">
    <name type="scientific">Zea mays</name>
    <name type="common">Maize</name>
    <dbReference type="NCBI Taxonomy" id="4577"/>
    <lineage>
        <taxon>Eukaryota</taxon>
        <taxon>Viridiplantae</taxon>
        <taxon>Streptophyta</taxon>
        <taxon>Embryophyta</taxon>
        <taxon>Tracheophyta</taxon>
        <taxon>Spermatophyta</taxon>
        <taxon>Magnoliopsida</taxon>
        <taxon>Liliopsida</taxon>
        <taxon>Poales</taxon>
        <taxon>Poaceae</taxon>
        <taxon>PACMAD clade</taxon>
        <taxon>Panicoideae</taxon>
        <taxon>Andropogonodae</taxon>
        <taxon>Andropogoneae</taxon>
        <taxon>Tripsacinae</taxon>
        <taxon>Zea</taxon>
    </lineage>
</organism>
<dbReference type="GO" id="GO:0005546">
    <property type="term" value="F:phosphatidylinositol-4,5-bisphosphate binding"/>
    <property type="evidence" value="ECO:0007669"/>
    <property type="project" value="InterPro"/>
</dbReference>
<dbReference type="PANTHER" id="PTHR12542:SF83">
    <property type="entry name" value="EXOCYST SUBUNIT EXO70 FAMILY PROTEIN"/>
    <property type="match status" value="1"/>
</dbReference>
<feature type="compositionally biased region" description="Low complexity" evidence="4">
    <location>
        <begin position="1"/>
        <end position="33"/>
    </location>
</feature>
<comment type="function">
    <text evidence="3">Component of the exocyst complex.</text>
</comment>
<feature type="domain" description="Exocyst complex subunit Exo70 C-terminal" evidence="5">
    <location>
        <begin position="72"/>
        <end position="224"/>
    </location>
</feature>
<keyword evidence="3" id="KW-0653">Protein transport</keyword>
<reference evidence="6 7" key="1">
    <citation type="journal article" date="2018" name="Nat. Genet.">
        <title>Extensive intraspecific gene order and gene structural variations between Mo17 and other maize genomes.</title>
        <authorList>
            <person name="Sun S."/>
            <person name="Zhou Y."/>
            <person name="Chen J."/>
            <person name="Shi J."/>
            <person name="Zhao H."/>
            <person name="Zhao H."/>
            <person name="Song W."/>
            <person name="Zhang M."/>
            <person name="Cui Y."/>
            <person name="Dong X."/>
            <person name="Liu H."/>
            <person name="Ma X."/>
            <person name="Jiao Y."/>
            <person name="Wang B."/>
            <person name="Wei X."/>
            <person name="Stein J.C."/>
            <person name="Glaubitz J.C."/>
            <person name="Lu F."/>
            <person name="Yu G."/>
            <person name="Liang C."/>
            <person name="Fengler K."/>
            <person name="Li B."/>
            <person name="Rafalski A."/>
            <person name="Schnable P.S."/>
            <person name="Ware D.H."/>
            <person name="Buckler E.S."/>
            <person name="Lai J."/>
        </authorList>
    </citation>
    <scope>NUCLEOTIDE SEQUENCE [LARGE SCALE GENOMIC DNA]</scope>
    <source>
        <strain evidence="7">cv. Missouri 17</strain>
        <tissue evidence="6">Seedling</tissue>
    </source>
</reference>
<evidence type="ECO:0000256" key="4">
    <source>
        <dbReference type="SAM" id="MobiDB-lite"/>
    </source>
</evidence>
<proteinExistence type="inferred from homology"/>
<dbReference type="InterPro" id="IPR004140">
    <property type="entry name" value="Exo70"/>
</dbReference>
<gene>
    <name evidence="6" type="primary">EXO70B1_13</name>
    <name evidence="6" type="ORF">Zm00014a_029303</name>
</gene>
<evidence type="ECO:0000256" key="3">
    <source>
        <dbReference type="RuleBase" id="RU365026"/>
    </source>
</evidence>
<feature type="compositionally biased region" description="Low complexity" evidence="4">
    <location>
        <begin position="54"/>
        <end position="69"/>
    </location>
</feature>
<evidence type="ECO:0000313" key="6">
    <source>
        <dbReference type="EMBL" id="PWZ19241.1"/>
    </source>
</evidence>
<evidence type="ECO:0000256" key="1">
    <source>
        <dbReference type="ARBA" id="ARBA00006756"/>
    </source>
</evidence>
<sequence length="226" mass="24059">MRSRPRSAGGSAPPSAAFSPASVASASTSSTTFPSPPPRRPPRTTPPSPRPSRAPRCSSSASPRPSASVAAPPEKLFKIIDLHDVLSDLLPDVSDIFVASKVAESIYVQAAEIRSRLADAVRGIFSEFENAVLRDPPKTTVPGGTVHPLTRYVMNYSSLICDYKATLSELIVSCPSASARLAAEGNELAPSLADLELPELENQLPLASHIVWIIVILEHNLEGEMN</sequence>